<feature type="region of interest" description="Disordered" evidence="2">
    <location>
        <begin position="139"/>
        <end position="180"/>
    </location>
</feature>
<dbReference type="Proteomes" id="UP001140560">
    <property type="component" value="Unassembled WGS sequence"/>
</dbReference>
<evidence type="ECO:0000256" key="1">
    <source>
        <dbReference type="RuleBase" id="RU365079"/>
    </source>
</evidence>
<feature type="compositionally biased region" description="Basic and acidic residues" evidence="2">
    <location>
        <begin position="558"/>
        <end position="570"/>
    </location>
</feature>
<comment type="function">
    <text evidence="1">Essential component of the TIM23 complex, a complex that mediates the translocation of transit peptide-containing proteins across the mitochondrial inner membrane.</text>
</comment>
<feature type="region of interest" description="Disordered" evidence="2">
    <location>
        <begin position="282"/>
        <end position="301"/>
    </location>
</feature>
<comment type="caution">
    <text evidence="4">The sequence shown here is derived from an EMBL/GenBank/DDBJ whole genome shotgun (WGS) entry which is preliminary data.</text>
</comment>
<dbReference type="Gene3D" id="3.40.50.1000">
    <property type="entry name" value="HAD superfamily/HAD-like"/>
    <property type="match status" value="1"/>
</dbReference>
<dbReference type="Pfam" id="PF03031">
    <property type="entry name" value="NIF"/>
    <property type="match status" value="1"/>
</dbReference>
<evidence type="ECO:0000259" key="3">
    <source>
        <dbReference type="PROSITE" id="PS50969"/>
    </source>
</evidence>
<evidence type="ECO:0000313" key="5">
    <source>
        <dbReference type="Proteomes" id="UP001140560"/>
    </source>
</evidence>
<dbReference type="InterPro" id="IPR004274">
    <property type="entry name" value="FCP1_dom"/>
</dbReference>
<dbReference type="InterPro" id="IPR050365">
    <property type="entry name" value="TIM50"/>
</dbReference>
<keyword evidence="5" id="KW-1185">Reference proteome</keyword>
<dbReference type="InterPro" id="IPR023214">
    <property type="entry name" value="HAD_sf"/>
</dbReference>
<dbReference type="EMBL" id="JAPEUY010000009">
    <property type="protein sequence ID" value="KAJ4369991.1"/>
    <property type="molecule type" value="Genomic_DNA"/>
</dbReference>
<proteinExistence type="inferred from homology"/>
<keyword evidence="1" id="KW-0496">Mitochondrion</keyword>
<organism evidence="4 5">
    <name type="scientific">Neocucurbitaria cava</name>
    <dbReference type="NCBI Taxonomy" id="798079"/>
    <lineage>
        <taxon>Eukaryota</taxon>
        <taxon>Fungi</taxon>
        <taxon>Dikarya</taxon>
        <taxon>Ascomycota</taxon>
        <taxon>Pezizomycotina</taxon>
        <taxon>Dothideomycetes</taxon>
        <taxon>Pleosporomycetidae</taxon>
        <taxon>Pleosporales</taxon>
        <taxon>Pleosporineae</taxon>
        <taxon>Cucurbitariaceae</taxon>
        <taxon>Neocucurbitaria</taxon>
    </lineage>
</organism>
<keyword evidence="1" id="KW-0811">Translocation</keyword>
<feature type="compositionally biased region" description="Low complexity" evidence="2">
    <location>
        <begin position="284"/>
        <end position="296"/>
    </location>
</feature>
<feature type="compositionally biased region" description="Pro residues" evidence="2">
    <location>
        <begin position="148"/>
        <end position="160"/>
    </location>
</feature>
<dbReference type="InterPro" id="IPR036412">
    <property type="entry name" value="HAD-like_sf"/>
</dbReference>
<dbReference type="SMART" id="SM00577">
    <property type="entry name" value="CPDc"/>
    <property type="match status" value="1"/>
</dbReference>
<dbReference type="SUPFAM" id="SSF56784">
    <property type="entry name" value="HAD-like"/>
    <property type="match status" value="1"/>
</dbReference>
<evidence type="ECO:0000256" key="2">
    <source>
        <dbReference type="SAM" id="MobiDB-lite"/>
    </source>
</evidence>
<keyword evidence="1" id="KW-0653">Protein transport</keyword>
<keyword evidence="1" id="KW-0813">Transport</keyword>
<dbReference type="PANTHER" id="PTHR12210">
    <property type="entry name" value="DULLARD PROTEIN PHOSPHATASE"/>
    <property type="match status" value="1"/>
</dbReference>
<feature type="compositionally biased region" description="Low complexity" evidence="2">
    <location>
        <begin position="161"/>
        <end position="174"/>
    </location>
</feature>
<comment type="subcellular location">
    <subcellularLocation>
        <location evidence="1">Mitochondrion inner membrane</location>
        <topology evidence="1">Single-pass membrane protein</topology>
    </subcellularLocation>
</comment>
<dbReference type="GO" id="GO:0005744">
    <property type="term" value="C:TIM23 mitochondrial import inner membrane translocase complex"/>
    <property type="evidence" value="ECO:0007669"/>
    <property type="project" value="UniProtKB-UniRule"/>
</dbReference>
<name>A0A9W8Y9H3_9PLEO</name>
<comment type="subunit">
    <text evidence="1">Component of the TIM23 complex.</text>
</comment>
<dbReference type="AlphaFoldDB" id="A0A9W8Y9H3"/>
<keyword evidence="1" id="KW-0809">Transit peptide</keyword>
<evidence type="ECO:0000313" key="4">
    <source>
        <dbReference type="EMBL" id="KAJ4369991.1"/>
    </source>
</evidence>
<feature type="compositionally biased region" description="Polar residues" evidence="2">
    <location>
        <begin position="571"/>
        <end position="588"/>
    </location>
</feature>
<feature type="region of interest" description="Disordered" evidence="2">
    <location>
        <begin position="235"/>
        <end position="258"/>
    </location>
</feature>
<gene>
    <name evidence="4" type="ORF">N0V83_005755</name>
</gene>
<accession>A0A9W8Y9H3</accession>
<feature type="region of interest" description="Disordered" evidence="2">
    <location>
        <begin position="1"/>
        <end position="36"/>
    </location>
</feature>
<feature type="region of interest" description="Disordered" evidence="2">
    <location>
        <begin position="528"/>
        <end position="588"/>
    </location>
</feature>
<protein>
    <recommendedName>
        <fullName evidence="1">Mitochondrial import inner membrane translocase subunit TIM50</fullName>
    </recommendedName>
</protein>
<sequence length="588" mass="65307">MAAVASARYSIPHDTHVATPSTNLDKTTVGRRDSTSPEKIMHEASGADMNNNLNAQALPFRPGGYDNERREQNNYGVANQLPAAPPALFPPYPPPFPPPHPHGPASVPWTPINAPPPPPPAQFFEWMARVNHEHVSQAQGQPQHHQWGPPPGFSGPPPGFQPYGQQPFWPQQPYHGAPPAFTPLNMRNSANMAYYRDALQSQSRFPPHGVRNEHLQYVVDGLTWLKTKNRHTNCHNRARASTPPVRKLKSRATGDGQVKQKEYGSLDRIALCDVGSRINKLHSTPKAPKAPTPASKNGRYGDEKIILPAPQPTPEYMSQAAEEPSTIETPSHILVILDLNGTVLYRPNAKNAKSMIERPFLKPFLRYLFQNFSVMVWSSARPDNVKSLVTQSLDKELQSKLVARWARDSFGLSPTNYNQNVQVYKNLKLVWSRDVIQQHHPEYEAGKRFGQHNTVLIDDSAIKASAQPHNLLEIPEFSATPEQMEGDVLREVAGYLEALKHRADVSKYIRAEPFKDGGKWSFDWPEEAAGGGEMKSKASMKGKSRKTKMAAAAAANGKKTDTTNEQKLSETIDSLSSVSLTASVQKDW</sequence>
<dbReference type="OrthoDB" id="1711508at2759"/>
<comment type="similarity">
    <text evidence="1">Belongs to the TIM50 family.</text>
</comment>
<reference evidence="4" key="1">
    <citation type="submission" date="2022-10" db="EMBL/GenBank/DDBJ databases">
        <title>Tapping the CABI collections for fungal endophytes: first genome assemblies for Collariella, Neodidymelliopsis, Ascochyta clinopodiicola, Didymella pomorum, Didymosphaeria variabile, Neocosmospora piperis and Neocucurbitaria cava.</title>
        <authorList>
            <person name="Hill R."/>
        </authorList>
    </citation>
    <scope>NUCLEOTIDE SEQUENCE</scope>
    <source>
        <strain evidence="4">IMI 356814</strain>
    </source>
</reference>
<feature type="compositionally biased region" description="Basic residues" evidence="2">
    <location>
        <begin position="538"/>
        <end position="548"/>
    </location>
</feature>
<dbReference type="PROSITE" id="PS50969">
    <property type="entry name" value="FCP1"/>
    <property type="match status" value="1"/>
</dbReference>
<feature type="domain" description="FCP1 homology" evidence="3">
    <location>
        <begin position="328"/>
        <end position="499"/>
    </location>
</feature>
<dbReference type="GO" id="GO:0015031">
    <property type="term" value="P:protein transport"/>
    <property type="evidence" value="ECO:0007669"/>
    <property type="project" value="UniProtKB-KW"/>
</dbReference>